<dbReference type="WBParaSite" id="SMTH1_23620.1">
    <property type="protein sequence ID" value="SMTH1_23620.1"/>
    <property type="gene ID" value="SMTH1_23620"/>
</dbReference>
<feature type="transmembrane region" description="Helical" evidence="1">
    <location>
        <begin position="80"/>
        <end position="106"/>
    </location>
</feature>
<evidence type="ECO:0000313" key="3">
    <source>
        <dbReference type="WBParaSite" id="SMTH1_23620.1"/>
    </source>
</evidence>
<feature type="transmembrane region" description="Helical" evidence="1">
    <location>
        <begin position="148"/>
        <end position="166"/>
    </location>
</feature>
<feature type="transmembrane region" description="Helical" evidence="1">
    <location>
        <begin position="271"/>
        <end position="290"/>
    </location>
</feature>
<organism evidence="2 3">
    <name type="scientific">Schistosoma mattheei</name>
    <dbReference type="NCBI Taxonomy" id="31246"/>
    <lineage>
        <taxon>Eukaryota</taxon>
        <taxon>Metazoa</taxon>
        <taxon>Spiralia</taxon>
        <taxon>Lophotrochozoa</taxon>
        <taxon>Platyhelminthes</taxon>
        <taxon>Trematoda</taxon>
        <taxon>Digenea</taxon>
        <taxon>Strigeidida</taxon>
        <taxon>Schistosomatoidea</taxon>
        <taxon>Schistosomatidae</taxon>
        <taxon>Schistosoma</taxon>
    </lineage>
</organism>
<feature type="transmembrane region" description="Helical" evidence="1">
    <location>
        <begin position="232"/>
        <end position="251"/>
    </location>
</feature>
<feature type="transmembrane region" description="Helical" evidence="1">
    <location>
        <begin position="203"/>
        <end position="225"/>
    </location>
</feature>
<dbReference type="AlphaFoldDB" id="A0AA85B2U9"/>
<accession>A0AA85B2U9</accession>
<evidence type="ECO:0000313" key="2">
    <source>
        <dbReference type="Proteomes" id="UP000050791"/>
    </source>
</evidence>
<reference evidence="3" key="1">
    <citation type="submission" date="2023-11" db="UniProtKB">
        <authorList>
            <consortium name="WormBaseParasite"/>
        </authorList>
    </citation>
    <scope>IDENTIFICATION</scope>
</reference>
<name>A0AA85B2U9_9TREM</name>
<evidence type="ECO:0000256" key="1">
    <source>
        <dbReference type="SAM" id="Phobius"/>
    </source>
</evidence>
<keyword evidence="1" id="KW-0812">Transmembrane</keyword>
<protein>
    <submittedName>
        <fullName evidence="3">Uncharacterized protein</fullName>
    </submittedName>
</protein>
<dbReference type="Proteomes" id="UP000050791">
    <property type="component" value="Unassembled WGS sequence"/>
</dbReference>
<feature type="transmembrane region" description="Helical" evidence="1">
    <location>
        <begin position="118"/>
        <end position="136"/>
    </location>
</feature>
<keyword evidence="1" id="KW-1133">Transmembrane helix</keyword>
<keyword evidence="1" id="KW-0472">Membrane</keyword>
<feature type="transmembrane region" description="Helical" evidence="1">
    <location>
        <begin position="173"/>
        <end position="197"/>
    </location>
</feature>
<sequence length="327" mass="37208">MNTIFCRRINRFVECITICGLYHHLMISFTSNMIPIQGMLHNCGIRKVVNVWTQGASYNSDSSQEASINQRQYSNNDGDIFALNVLGITVLQFVITFGGTNLFILVQQISEWIKGHVVILWISCAIYLVLQTVWMFVPALSRKYPYNVMYLVLMTLFSTIAIASDATLYFEDFVYFIFAVSVTFINLIVCTITVLQYDFSKHYTINLFVTLSIGLILIIGQILYFTMKKNNIVLVIAGAITFPLTVFKLLFEMKMVFGGGTFRYHQMDLVLAAGILYNCWWNLFLTLMWLSSMTGLRNLNSTNTTTTSTILLNVQSSTDLVVLTKLD</sequence>
<proteinExistence type="predicted"/>
<feature type="transmembrane region" description="Helical" evidence="1">
    <location>
        <begin position="12"/>
        <end position="30"/>
    </location>
</feature>